<comment type="cofactor">
    <cofactor evidence="3">
        <name>Mg(2+)</name>
        <dbReference type="ChEBI" id="CHEBI:18420"/>
    </cofactor>
    <text evidence="3">Binds 2 magnesium ions per subunit.</text>
</comment>
<reference evidence="4" key="1">
    <citation type="submission" date="2020-08" db="EMBL/GenBank/DDBJ databases">
        <title>Genome public.</title>
        <authorList>
            <person name="Liu C."/>
            <person name="Sun Q."/>
        </authorList>
    </citation>
    <scope>NUCLEOTIDE SEQUENCE</scope>
    <source>
        <strain evidence="4">BX8</strain>
    </source>
</reference>
<keyword evidence="3" id="KW-0460">Magnesium</keyword>
<feature type="binding site" evidence="3">
    <location>
        <position position="62"/>
    </location>
    <ligand>
        <name>Mg(2+)</name>
        <dbReference type="ChEBI" id="CHEBI:18420"/>
        <label>1</label>
    </ligand>
</feature>
<dbReference type="PANTHER" id="PTHR16222:SF24">
    <property type="entry name" value="ADP-RIBOSYLHYDROLASE ARH3"/>
    <property type="match status" value="1"/>
</dbReference>
<dbReference type="EMBL" id="JACONZ010000001">
    <property type="protein sequence ID" value="MBC5580033.1"/>
    <property type="molecule type" value="Genomic_DNA"/>
</dbReference>
<dbReference type="GO" id="GO:0016787">
    <property type="term" value="F:hydrolase activity"/>
    <property type="evidence" value="ECO:0007669"/>
    <property type="project" value="UniProtKB-KW"/>
</dbReference>
<evidence type="ECO:0000256" key="2">
    <source>
        <dbReference type="ARBA" id="ARBA00022801"/>
    </source>
</evidence>
<evidence type="ECO:0000313" key="4">
    <source>
        <dbReference type="EMBL" id="MBC5580033.1"/>
    </source>
</evidence>
<keyword evidence="5" id="KW-1185">Reference proteome</keyword>
<feature type="binding site" evidence="3">
    <location>
        <position position="63"/>
    </location>
    <ligand>
        <name>Mg(2+)</name>
        <dbReference type="ChEBI" id="CHEBI:18420"/>
        <label>1</label>
    </ligand>
</feature>
<dbReference type="RefSeq" id="WP_186886410.1">
    <property type="nucleotide sequence ID" value="NZ_JACONZ010000001.1"/>
</dbReference>
<gene>
    <name evidence="4" type="ORF">H8S23_00760</name>
</gene>
<name>A0A923I872_9FIRM</name>
<dbReference type="Pfam" id="PF03747">
    <property type="entry name" value="ADP_ribosyl_GH"/>
    <property type="match status" value="1"/>
</dbReference>
<evidence type="ECO:0000256" key="3">
    <source>
        <dbReference type="PIRSR" id="PIRSR605502-1"/>
    </source>
</evidence>
<dbReference type="PANTHER" id="PTHR16222">
    <property type="entry name" value="ADP-RIBOSYLGLYCOHYDROLASE"/>
    <property type="match status" value="1"/>
</dbReference>
<dbReference type="InterPro" id="IPR005502">
    <property type="entry name" value="Ribosyl_crysJ1"/>
</dbReference>
<protein>
    <submittedName>
        <fullName evidence="4">ADP-ribosylglycohydrolase family protein</fullName>
    </submittedName>
</protein>
<evidence type="ECO:0000313" key="5">
    <source>
        <dbReference type="Proteomes" id="UP000659630"/>
    </source>
</evidence>
<feature type="binding site" evidence="3">
    <location>
        <position position="293"/>
    </location>
    <ligand>
        <name>Mg(2+)</name>
        <dbReference type="ChEBI" id="CHEBI:18420"/>
        <label>1</label>
    </ligand>
</feature>
<dbReference type="InterPro" id="IPR050792">
    <property type="entry name" value="ADP-ribosylglycohydrolase"/>
</dbReference>
<keyword evidence="3" id="KW-0479">Metal-binding</keyword>
<dbReference type="Gene3D" id="1.10.4080.10">
    <property type="entry name" value="ADP-ribosylation/Crystallin J1"/>
    <property type="match status" value="1"/>
</dbReference>
<feature type="binding site" evidence="3">
    <location>
        <position position="64"/>
    </location>
    <ligand>
        <name>Mg(2+)</name>
        <dbReference type="ChEBI" id="CHEBI:18420"/>
        <label>1</label>
    </ligand>
</feature>
<comment type="similarity">
    <text evidence="1">Belongs to the ADP-ribosylglycohydrolase family.</text>
</comment>
<dbReference type="InterPro" id="IPR036705">
    <property type="entry name" value="Ribosyl_crysJ1_sf"/>
</dbReference>
<sequence length="340" mass="35989">MTVRQSKILGGLLAAAVGDAMGAATEIRTTGMIKERFGGYVTDIVQPPEDTWAHWAKAGMVTDDFSVSYFSAEDILKNGGVVTEEVAAQAVIRWSEHPLYSQCAGPTTRAAIAKIRGIPLPPDKHDRLLCHNSRASNGAPMKVGCVGLFDAGDVDKAVDDALVMCRVTHDNTIALSGAAAIAAATARAMDSRVSYFEVIQAGLYGAAEGFKRAEKFARPVAGASVEKRICRAVEIGLRYQGDFEKAMTVISEEIGGGLPANEAVPAAFGYIAATAGDVMQTIHMAVNAGDDTDTVACMAGYIVGALCGVERIPARYLQMIEKMNDFELQKLALGIDALLK</sequence>
<accession>A0A923I872</accession>
<organism evidence="4 5">
    <name type="scientific">Anaerofilum hominis</name>
    <dbReference type="NCBI Taxonomy" id="2763016"/>
    <lineage>
        <taxon>Bacteria</taxon>
        <taxon>Bacillati</taxon>
        <taxon>Bacillota</taxon>
        <taxon>Clostridia</taxon>
        <taxon>Eubacteriales</taxon>
        <taxon>Oscillospiraceae</taxon>
        <taxon>Anaerofilum</taxon>
    </lineage>
</organism>
<dbReference type="GO" id="GO:0046872">
    <property type="term" value="F:metal ion binding"/>
    <property type="evidence" value="ECO:0007669"/>
    <property type="project" value="UniProtKB-KW"/>
</dbReference>
<dbReference type="AlphaFoldDB" id="A0A923I872"/>
<dbReference type="Proteomes" id="UP000659630">
    <property type="component" value="Unassembled WGS sequence"/>
</dbReference>
<dbReference type="SUPFAM" id="SSF101478">
    <property type="entry name" value="ADP-ribosylglycohydrolase"/>
    <property type="match status" value="1"/>
</dbReference>
<evidence type="ECO:0000256" key="1">
    <source>
        <dbReference type="ARBA" id="ARBA00010702"/>
    </source>
</evidence>
<feature type="binding site" evidence="3">
    <location>
        <position position="294"/>
    </location>
    <ligand>
        <name>Mg(2+)</name>
        <dbReference type="ChEBI" id="CHEBI:18420"/>
        <label>1</label>
    </ligand>
</feature>
<proteinExistence type="inferred from homology"/>
<keyword evidence="2" id="KW-0378">Hydrolase</keyword>
<comment type="caution">
    <text evidence="4">The sequence shown here is derived from an EMBL/GenBank/DDBJ whole genome shotgun (WGS) entry which is preliminary data.</text>
</comment>
<feature type="binding site" evidence="3">
    <location>
        <position position="291"/>
    </location>
    <ligand>
        <name>Mg(2+)</name>
        <dbReference type="ChEBI" id="CHEBI:18420"/>
        <label>1</label>
    </ligand>
</feature>